<dbReference type="GO" id="GO:0005762">
    <property type="term" value="C:mitochondrial large ribosomal subunit"/>
    <property type="evidence" value="ECO:0000318"/>
    <property type="project" value="GO_Central"/>
</dbReference>
<dbReference type="InterPro" id="IPR002171">
    <property type="entry name" value="Ribosomal_uL2"/>
</dbReference>
<evidence type="ECO:0000256" key="5">
    <source>
        <dbReference type="ARBA" id="ARBA00023274"/>
    </source>
</evidence>
<feature type="region of interest" description="Disordered" evidence="6">
    <location>
        <begin position="121"/>
        <end position="144"/>
    </location>
</feature>
<keyword evidence="3" id="KW-0689">Ribosomal protein</keyword>
<keyword evidence="5" id="KW-0687">Ribonucleoprotein</keyword>
<feature type="domain" description="Large ribosomal subunit protein uL2 C-terminal" evidence="7">
    <location>
        <begin position="48"/>
        <end position="153"/>
    </location>
</feature>
<evidence type="ECO:0000256" key="4">
    <source>
        <dbReference type="ARBA" id="ARBA00023128"/>
    </source>
</evidence>
<protein>
    <recommendedName>
        <fullName evidence="7">Large ribosomal subunit protein uL2 C-terminal domain-containing protein</fullName>
    </recommendedName>
</protein>
<reference evidence="8 9" key="1">
    <citation type="submission" date="2014-04" db="EMBL/GenBank/DDBJ databases">
        <authorList>
            <consortium name="International Citrus Genome Consortium"/>
            <person name="Gmitter F."/>
            <person name="Chen C."/>
            <person name="Farmerie W."/>
            <person name="Harkins T."/>
            <person name="Desany B."/>
            <person name="Mohiuddin M."/>
            <person name="Kodira C."/>
            <person name="Borodovsky M."/>
            <person name="Lomsadze A."/>
            <person name="Burns P."/>
            <person name="Jenkins J."/>
            <person name="Prochnik S."/>
            <person name="Shu S."/>
            <person name="Chapman J."/>
            <person name="Pitluck S."/>
            <person name="Schmutz J."/>
            <person name="Rokhsar D."/>
        </authorList>
    </citation>
    <scope>NUCLEOTIDE SEQUENCE</scope>
</reference>
<keyword evidence="9" id="KW-1185">Reference proteome</keyword>
<dbReference type="EMBL" id="KK787633">
    <property type="protein sequence ID" value="KDO38668.1"/>
    <property type="molecule type" value="Genomic_DNA"/>
</dbReference>
<dbReference type="Gene3D" id="4.10.950.10">
    <property type="entry name" value="Ribosomal protein L2, domain 3"/>
    <property type="match status" value="1"/>
</dbReference>
<name>A0A067D7B3_CITSI</name>
<evidence type="ECO:0000259" key="7">
    <source>
        <dbReference type="SMART" id="SM01382"/>
    </source>
</evidence>
<dbReference type="STRING" id="2711.A0A067D7B3"/>
<dbReference type="AlphaFoldDB" id="A0A067D7B3"/>
<dbReference type="SMART" id="SM01382">
    <property type="entry name" value="Ribosomal_L2_C"/>
    <property type="match status" value="1"/>
</dbReference>
<dbReference type="GO" id="GO:0003735">
    <property type="term" value="F:structural constituent of ribosome"/>
    <property type="evidence" value="ECO:0000318"/>
    <property type="project" value="GO_Central"/>
</dbReference>
<feature type="compositionally biased region" description="Basic and acidic residues" evidence="6">
    <location>
        <begin position="126"/>
        <end position="136"/>
    </location>
</feature>
<dbReference type="InterPro" id="IPR022669">
    <property type="entry name" value="Ribosomal_uL2_C"/>
</dbReference>
<dbReference type="SUPFAM" id="SSF50104">
    <property type="entry name" value="Translation proteins SH3-like domain"/>
    <property type="match status" value="1"/>
</dbReference>
<sequence length="179" mass="20131">MWATCYVRQSEIDRRNQNLGNRDTERDRQKWLGAEYAQLHRHSSLGFSALPFSTITLLNAISPVKLNQLVMTLILKLEVACHLLVCMLGPSSTTLSHEAKVLRKAGQSHWLGQRPVIRGVPMNPVDHPRGRGEGRGKSSGNHGRCSLTPWGKPCKWCKTASRKKKRKFSCLIILSFCAI</sequence>
<dbReference type="PANTHER" id="PTHR13691:SF72">
    <property type="entry name" value="EXPRESSED PROTEIN"/>
    <property type="match status" value="1"/>
</dbReference>
<dbReference type="GO" id="GO:0003723">
    <property type="term" value="F:RNA binding"/>
    <property type="evidence" value="ECO:0000318"/>
    <property type="project" value="GO_Central"/>
</dbReference>
<dbReference type="InterPro" id="IPR014726">
    <property type="entry name" value="Ribosomal_uL2_dom3"/>
</dbReference>
<evidence type="ECO:0000256" key="2">
    <source>
        <dbReference type="ARBA" id="ARBA00005636"/>
    </source>
</evidence>
<dbReference type="Pfam" id="PF03947">
    <property type="entry name" value="Ribosomal_L2_C"/>
    <property type="match status" value="1"/>
</dbReference>
<evidence type="ECO:0000313" key="8">
    <source>
        <dbReference type="EMBL" id="KDO38668.1"/>
    </source>
</evidence>
<keyword evidence="4" id="KW-0496">Mitochondrion</keyword>
<dbReference type="GO" id="GO:0032543">
    <property type="term" value="P:mitochondrial translation"/>
    <property type="evidence" value="ECO:0000318"/>
    <property type="project" value="GO_Central"/>
</dbReference>
<dbReference type="PANTHER" id="PTHR13691">
    <property type="entry name" value="RIBOSOMAL PROTEIN L2"/>
    <property type="match status" value="1"/>
</dbReference>
<evidence type="ECO:0000256" key="6">
    <source>
        <dbReference type="SAM" id="MobiDB-lite"/>
    </source>
</evidence>
<organism evidence="8 9">
    <name type="scientific">Citrus sinensis</name>
    <name type="common">Sweet orange</name>
    <name type="synonym">Citrus aurantium var. sinensis</name>
    <dbReference type="NCBI Taxonomy" id="2711"/>
    <lineage>
        <taxon>Eukaryota</taxon>
        <taxon>Viridiplantae</taxon>
        <taxon>Streptophyta</taxon>
        <taxon>Embryophyta</taxon>
        <taxon>Tracheophyta</taxon>
        <taxon>Spermatophyta</taxon>
        <taxon>Magnoliopsida</taxon>
        <taxon>eudicotyledons</taxon>
        <taxon>Gunneridae</taxon>
        <taxon>Pentapetalae</taxon>
        <taxon>rosids</taxon>
        <taxon>malvids</taxon>
        <taxon>Sapindales</taxon>
        <taxon>Rutaceae</taxon>
        <taxon>Aurantioideae</taxon>
        <taxon>Citrus</taxon>
    </lineage>
</organism>
<evidence type="ECO:0000256" key="3">
    <source>
        <dbReference type="ARBA" id="ARBA00022980"/>
    </source>
</evidence>
<proteinExistence type="inferred from homology"/>
<dbReference type="Proteomes" id="UP000027120">
    <property type="component" value="Unassembled WGS sequence"/>
</dbReference>
<comment type="similarity">
    <text evidence="2">Belongs to the universal ribosomal protein uL2 family.</text>
</comment>
<gene>
    <name evidence="8" type="ORF">CISIN_1g045484mg</name>
</gene>
<comment type="subcellular location">
    <subcellularLocation>
        <location evidence="1">Mitochondrion</location>
    </subcellularLocation>
</comment>
<evidence type="ECO:0000256" key="1">
    <source>
        <dbReference type="ARBA" id="ARBA00004173"/>
    </source>
</evidence>
<accession>A0A067D7B3</accession>
<dbReference type="InterPro" id="IPR008991">
    <property type="entry name" value="Translation_prot_SH3-like_sf"/>
</dbReference>
<evidence type="ECO:0000313" key="9">
    <source>
        <dbReference type="Proteomes" id="UP000027120"/>
    </source>
</evidence>